<protein>
    <submittedName>
        <fullName evidence="1">Uncharacterized protein</fullName>
    </submittedName>
</protein>
<dbReference type="Proteomes" id="UP000091857">
    <property type="component" value="Chromosome 2"/>
</dbReference>
<keyword evidence="2" id="KW-1185">Reference proteome</keyword>
<organism evidence="1 2">
    <name type="scientific">Manihot esculenta</name>
    <name type="common">Cassava</name>
    <name type="synonym">Jatropha manihot</name>
    <dbReference type="NCBI Taxonomy" id="3983"/>
    <lineage>
        <taxon>Eukaryota</taxon>
        <taxon>Viridiplantae</taxon>
        <taxon>Streptophyta</taxon>
        <taxon>Embryophyta</taxon>
        <taxon>Tracheophyta</taxon>
        <taxon>Spermatophyta</taxon>
        <taxon>Magnoliopsida</taxon>
        <taxon>eudicotyledons</taxon>
        <taxon>Gunneridae</taxon>
        <taxon>Pentapetalae</taxon>
        <taxon>rosids</taxon>
        <taxon>fabids</taxon>
        <taxon>Malpighiales</taxon>
        <taxon>Euphorbiaceae</taxon>
        <taxon>Crotonoideae</taxon>
        <taxon>Manihoteae</taxon>
        <taxon>Manihot</taxon>
    </lineage>
</organism>
<dbReference type="EMBL" id="CM004388">
    <property type="protein sequence ID" value="KAG8660985.1"/>
    <property type="molecule type" value="Genomic_DNA"/>
</dbReference>
<reference evidence="2" key="1">
    <citation type="journal article" date="2016" name="Nat. Biotechnol.">
        <title>Sequencing wild and cultivated cassava and related species reveals extensive interspecific hybridization and genetic diversity.</title>
        <authorList>
            <person name="Bredeson J.V."/>
            <person name="Lyons J.B."/>
            <person name="Prochnik S.E."/>
            <person name="Wu G.A."/>
            <person name="Ha C.M."/>
            <person name="Edsinger-Gonzales E."/>
            <person name="Grimwood J."/>
            <person name="Schmutz J."/>
            <person name="Rabbi I.Y."/>
            <person name="Egesi C."/>
            <person name="Nauluvula P."/>
            <person name="Lebot V."/>
            <person name="Ndunguru J."/>
            <person name="Mkamilo G."/>
            <person name="Bart R.S."/>
            <person name="Setter T.L."/>
            <person name="Gleadow R.M."/>
            <person name="Kulakow P."/>
            <person name="Ferguson M.E."/>
            <person name="Rounsley S."/>
            <person name="Rokhsar D.S."/>
        </authorList>
    </citation>
    <scope>NUCLEOTIDE SEQUENCE [LARGE SCALE GENOMIC DNA]</scope>
    <source>
        <strain evidence="2">cv. AM560-2</strain>
    </source>
</reference>
<comment type="caution">
    <text evidence="1">The sequence shown here is derived from an EMBL/GenBank/DDBJ whole genome shotgun (WGS) entry which is preliminary data.</text>
</comment>
<name>A0ACB7I8B0_MANES</name>
<proteinExistence type="predicted"/>
<accession>A0ACB7I8B0</accession>
<evidence type="ECO:0000313" key="2">
    <source>
        <dbReference type="Proteomes" id="UP000091857"/>
    </source>
</evidence>
<sequence length="492" mass="57777">MDKGKDTEKISLKSQTNISKTNLTNLQLFTSGQSSVPRPIFTSTASIMQRPMDHISSALVLQPSDPRPRSPRPNFTSLNKFSPLQSPTRLIEPVTPSTFKQAVTGPSTSSPITSQELAQSEYKYKPIEDYVLTIEPEYWAQNPNLNVYQFCESIFPKTHYYIPDNFHKSQQYYEAILINTNSILIHNNFDPKSPNKLRYCKVRILKIWTLSDWGQEPHKTKEMTLTNGQMRQIVKYNYYDYQNAWERTFLKQNDQLSVSFFFFFSDNFIYPIPYWFHQWWNKFGISKEIIPDQIQNAQDQFFEKNKLPDTINCSPKWLIYCHYFHIPWILMIEYQIKDQSIDNFQIPVLIRKYKIKWWIKTDLQACGPKAIEQFFLKHPEYCNTANLGLSTITKHETFLAKKQQIMSQMAACTSEEEYRKLLEELKETRSSTASPIDLSNENDDFFTQVEMSPTKDKGQLKRKSIKELSNWPTKASPTKDKGQLKRKSIKLN</sequence>
<gene>
    <name evidence="1" type="ORF">MANES_02G200534v8</name>
</gene>
<evidence type="ECO:0000313" key="1">
    <source>
        <dbReference type="EMBL" id="KAG8660985.1"/>
    </source>
</evidence>